<sequence length="53" mass="5495">MGARPLPGHVCGEMVRVALMKARPEGLTLPQLVAATSLSARAGPHRAAVDPHV</sequence>
<reference evidence="1 2" key="1">
    <citation type="journal article" date="2019" name="ACS Chem. Biol.">
        <title>Identification and Mobilization of a Cryptic Antibiotic Biosynthesis Gene Locus from a Human-Pathogenic Nocardia Isolate.</title>
        <authorList>
            <person name="Herisse M."/>
            <person name="Ishida K."/>
            <person name="Porter J.L."/>
            <person name="Howden B."/>
            <person name="Hertweck C."/>
            <person name="Stinear T.P."/>
            <person name="Pidot S.J."/>
        </authorList>
    </citation>
    <scope>NUCLEOTIDE SEQUENCE [LARGE SCALE GENOMIC DNA]</scope>
    <source>
        <strain evidence="1 2">AUSMDU00012715</strain>
    </source>
</reference>
<protein>
    <submittedName>
        <fullName evidence="1">Uncharacterized protein</fullName>
    </submittedName>
</protein>
<evidence type="ECO:0000313" key="1">
    <source>
        <dbReference type="EMBL" id="QIS23555.1"/>
    </source>
</evidence>
<dbReference type="Proteomes" id="UP000500953">
    <property type="component" value="Chromosome"/>
</dbReference>
<organism evidence="1 2">
    <name type="scientific">Nocardia terpenica</name>
    <dbReference type="NCBI Taxonomy" id="455432"/>
    <lineage>
        <taxon>Bacteria</taxon>
        <taxon>Bacillati</taxon>
        <taxon>Actinomycetota</taxon>
        <taxon>Actinomycetes</taxon>
        <taxon>Mycobacteriales</taxon>
        <taxon>Nocardiaceae</taxon>
        <taxon>Nocardia</taxon>
    </lineage>
</organism>
<accession>A0A6G9ZD64</accession>
<evidence type="ECO:0000313" key="2">
    <source>
        <dbReference type="Proteomes" id="UP000500953"/>
    </source>
</evidence>
<dbReference type="EMBL" id="CP046173">
    <property type="protein sequence ID" value="QIS23555.1"/>
    <property type="molecule type" value="Genomic_DNA"/>
</dbReference>
<proteinExistence type="predicted"/>
<name>A0A6G9ZD64_9NOCA</name>
<dbReference type="RefSeq" id="WP_167490885.1">
    <property type="nucleotide sequence ID" value="NZ_CP046173.1"/>
</dbReference>
<gene>
    <name evidence="1" type="ORF">F6W96_40015</name>
</gene>
<dbReference type="AlphaFoldDB" id="A0A6G9ZD64"/>